<feature type="region of interest" description="Disordered" evidence="1">
    <location>
        <begin position="75"/>
        <end position="131"/>
    </location>
</feature>
<accession>A0A7N0ZUV3</accession>
<dbReference type="AlphaFoldDB" id="A0A7N0ZUV3"/>
<dbReference type="OMA" id="YKPYELM"/>
<evidence type="ECO:0000313" key="3">
    <source>
        <dbReference type="EnsemblPlants" id="Kaladp0037s0414.1.v1.1.CDS.1"/>
    </source>
</evidence>
<dbReference type="PANTHER" id="PTHR33700">
    <property type="entry name" value="MYB-LIKE PROTEIN X"/>
    <property type="match status" value="1"/>
</dbReference>
<name>A0A7N0ZUV3_KALFE</name>
<evidence type="ECO:0000256" key="1">
    <source>
        <dbReference type="SAM" id="MobiDB-lite"/>
    </source>
</evidence>
<dbReference type="PANTHER" id="PTHR33700:SF25">
    <property type="entry name" value="TRANSMEMBRANE PROTEIN"/>
    <property type="match status" value="1"/>
</dbReference>
<dbReference type="Gramene" id="Kaladp0037s0414.1.v1.1">
    <property type="protein sequence ID" value="Kaladp0037s0414.1.v1.1.CDS.1"/>
    <property type="gene ID" value="Kaladp0037s0414.v1.1"/>
</dbReference>
<dbReference type="EnsemblPlants" id="Kaladp0037s0414.1.v1.1">
    <property type="protein sequence ID" value="Kaladp0037s0414.1.v1.1.CDS.1"/>
    <property type="gene ID" value="Kaladp0037s0414.v1.1"/>
</dbReference>
<sequence>MLKQSPSRNQRAARGACKVKHVAQMCLMLAVTLWMLYQLRHCYFKKAALLEEKMGGGVRSVVKLGRKGLLPGVVDDEELKGDANEEEEVRGDELEQQVDDLMEEIEEQETEDKENQSEDALVNEDKLHQQE</sequence>
<evidence type="ECO:0000256" key="2">
    <source>
        <dbReference type="SAM" id="Phobius"/>
    </source>
</evidence>
<feature type="compositionally biased region" description="Acidic residues" evidence="1">
    <location>
        <begin position="75"/>
        <end position="112"/>
    </location>
</feature>
<keyword evidence="2" id="KW-0812">Transmembrane</keyword>
<feature type="transmembrane region" description="Helical" evidence="2">
    <location>
        <begin position="21"/>
        <end position="37"/>
    </location>
</feature>
<keyword evidence="2" id="KW-0472">Membrane</keyword>
<proteinExistence type="predicted"/>
<keyword evidence="4" id="KW-1185">Reference proteome</keyword>
<dbReference type="Proteomes" id="UP000594263">
    <property type="component" value="Unplaced"/>
</dbReference>
<keyword evidence="2" id="KW-1133">Transmembrane helix</keyword>
<reference evidence="3" key="1">
    <citation type="submission" date="2021-01" db="UniProtKB">
        <authorList>
            <consortium name="EnsemblPlants"/>
        </authorList>
    </citation>
    <scope>IDENTIFICATION</scope>
</reference>
<organism evidence="3 4">
    <name type="scientific">Kalanchoe fedtschenkoi</name>
    <name type="common">Lavender scallops</name>
    <name type="synonym">South American air plant</name>
    <dbReference type="NCBI Taxonomy" id="63787"/>
    <lineage>
        <taxon>Eukaryota</taxon>
        <taxon>Viridiplantae</taxon>
        <taxon>Streptophyta</taxon>
        <taxon>Embryophyta</taxon>
        <taxon>Tracheophyta</taxon>
        <taxon>Spermatophyta</taxon>
        <taxon>Magnoliopsida</taxon>
        <taxon>eudicotyledons</taxon>
        <taxon>Gunneridae</taxon>
        <taxon>Pentapetalae</taxon>
        <taxon>Saxifragales</taxon>
        <taxon>Crassulaceae</taxon>
        <taxon>Kalanchoe</taxon>
    </lineage>
</organism>
<evidence type="ECO:0000313" key="4">
    <source>
        <dbReference type="Proteomes" id="UP000594263"/>
    </source>
</evidence>
<protein>
    <submittedName>
        <fullName evidence="3">Uncharacterized protein</fullName>
    </submittedName>
</protein>